<keyword evidence="6" id="KW-0238">DNA-binding</keyword>
<organism evidence="11 12">
    <name type="scientific">Drosophila kikkawai</name>
    <name type="common">Fruit fly</name>
    <dbReference type="NCBI Taxonomy" id="30033"/>
    <lineage>
        <taxon>Eukaryota</taxon>
        <taxon>Metazoa</taxon>
        <taxon>Ecdysozoa</taxon>
        <taxon>Arthropoda</taxon>
        <taxon>Hexapoda</taxon>
        <taxon>Insecta</taxon>
        <taxon>Pterygota</taxon>
        <taxon>Neoptera</taxon>
        <taxon>Endopterygota</taxon>
        <taxon>Diptera</taxon>
        <taxon>Brachycera</taxon>
        <taxon>Muscomorpha</taxon>
        <taxon>Ephydroidea</taxon>
        <taxon>Drosophilidae</taxon>
        <taxon>Drosophila</taxon>
        <taxon>Sophophora</taxon>
    </lineage>
</organism>
<evidence type="ECO:0000256" key="1">
    <source>
        <dbReference type="ARBA" id="ARBA00004123"/>
    </source>
</evidence>
<dbReference type="PANTHER" id="PTHR46481:SF10">
    <property type="entry name" value="ZINC FINGER BED DOMAIN-CONTAINING PROTEIN 39"/>
    <property type="match status" value="1"/>
</dbReference>
<keyword evidence="3 9" id="KW-0863">Zinc-finger</keyword>
<dbReference type="GeneID" id="108076114"/>
<dbReference type="Pfam" id="PF02892">
    <property type="entry name" value="zf-BED"/>
    <property type="match status" value="1"/>
</dbReference>
<evidence type="ECO:0000313" key="11">
    <source>
        <dbReference type="Proteomes" id="UP001652661"/>
    </source>
</evidence>
<reference evidence="12" key="1">
    <citation type="submission" date="2025-08" db="UniProtKB">
        <authorList>
            <consortium name="RefSeq"/>
        </authorList>
    </citation>
    <scope>IDENTIFICATION</scope>
    <source>
        <strain evidence="12">14028-0561.14</strain>
        <tissue evidence="12">Whole fly</tissue>
    </source>
</reference>
<evidence type="ECO:0000313" key="12">
    <source>
        <dbReference type="RefSeq" id="XP_017024331.1"/>
    </source>
</evidence>
<keyword evidence="2" id="KW-0479">Metal-binding</keyword>
<dbReference type="InterPro" id="IPR003656">
    <property type="entry name" value="Znf_BED"/>
</dbReference>
<keyword evidence="8" id="KW-0539">Nucleus</keyword>
<keyword evidence="4" id="KW-0862">Zinc</keyword>
<evidence type="ECO:0000256" key="7">
    <source>
        <dbReference type="ARBA" id="ARBA00023163"/>
    </source>
</evidence>
<feature type="domain" description="BED-type" evidence="10">
    <location>
        <begin position="1"/>
        <end position="48"/>
    </location>
</feature>
<keyword evidence="7" id="KW-0804">Transcription</keyword>
<sequence length="311" mass="34667">MNVKSNYTNITNGTAKCKHCERIIKTSGNSSNLSSHLRNKHSEIFATCGQKKLSATFDKVVTISESFKSAAAFKENGHKTKEISEAIIYMICKDNMPVRCVEKEGLRGLLKKCVPHFKMPSRSTVTTMIEEKYIQCVGAVVKILSSVQDFAFTCDAVTIPNSTRSFLTITAHFIANDSLNAICLAASRMDQVSDVAKPDDVFDDFMSSHNSSILKEVRSASEENKELKLYFSLPQAAWESNPLDVWKSHKATMPGLYKVALKHLITPGSSVPSERLASAIKCVVCDARSRMTDRHIKQRVFLKSLSPKYWV</sequence>
<evidence type="ECO:0000256" key="9">
    <source>
        <dbReference type="PROSITE-ProRule" id="PRU00027"/>
    </source>
</evidence>
<dbReference type="Pfam" id="PF05699">
    <property type="entry name" value="Dimer_Tnp_hAT"/>
    <property type="match status" value="1"/>
</dbReference>
<dbReference type="InterPro" id="IPR052035">
    <property type="entry name" value="ZnF_BED_domain_contain"/>
</dbReference>
<dbReference type="GO" id="GO:0046983">
    <property type="term" value="F:protein dimerization activity"/>
    <property type="evidence" value="ECO:0007669"/>
    <property type="project" value="InterPro"/>
</dbReference>
<dbReference type="SUPFAM" id="SSF140996">
    <property type="entry name" value="Hermes dimerisation domain"/>
    <property type="match status" value="1"/>
</dbReference>
<evidence type="ECO:0000256" key="8">
    <source>
        <dbReference type="ARBA" id="ARBA00023242"/>
    </source>
</evidence>
<name>A0A6P4INB7_DROKI</name>
<dbReference type="InterPro" id="IPR008906">
    <property type="entry name" value="HATC_C_dom"/>
</dbReference>
<evidence type="ECO:0000256" key="6">
    <source>
        <dbReference type="ARBA" id="ARBA00023125"/>
    </source>
</evidence>
<keyword evidence="11" id="KW-1185">Reference proteome</keyword>
<keyword evidence="5" id="KW-0805">Transcription regulation</keyword>
<evidence type="ECO:0000256" key="5">
    <source>
        <dbReference type="ARBA" id="ARBA00023015"/>
    </source>
</evidence>
<dbReference type="GO" id="GO:0009791">
    <property type="term" value="P:post-embryonic development"/>
    <property type="evidence" value="ECO:0007669"/>
    <property type="project" value="UniProtKB-ARBA"/>
</dbReference>
<dbReference type="SUPFAM" id="SSF57667">
    <property type="entry name" value="beta-beta-alpha zinc fingers"/>
    <property type="match status" value="1"/>
</dbReference>
<dbReference type="PROSITE" id="PS50808">
    <property type="entry name" value="ZF_BED"/>
    <property type="match status" value="1"/>
</dbReference>
<accession>A0A6P4INB7</accession>
<dbReference type="OrthoDB" id="7851199at2759"/>
<dbReference type="GO" id="GO:0005634">
    <property type="term" value="C:nucleus"/>
    <property type="evidence" value="ECO:0007669"/>
    <property type="project" value="UniProtKB-SubCell"/>
</dbReference>
<dbReference type="GO" id="GO:0008270">
    <property type="term" value="F:zinc ion binding"/>
    <property type="evidence" value="ECO:0007669"/>
    <property type="project" value="UniProtKB-KW"/>
</dbReference>
<dbReference type="InterPro" id="IPR012337">
    <property type="entry name" value="RNaseH-like_sf"/>
</dbReference>
<dbReference type="AlphaFoldDB" id="A0A6P4INB7"/>
<protein>
    <submittedName>
        <fullName evidence="12">E3 SUMO-protein ligase ZBED1-like isoform X2</fullName>
    </submittedName>
</protein>
<evidence type="ECO:0000256" key="3">
    <source>
        <dbReference type="ARBA" id="ARBA00022771"/>
    </source>
</evidence>
<gene>
    <name evidence="12" type="primary">LOC108076114</name>
</gene>
<dbReference type="RefSeq" id="XP_017024331.1">
    <property type="nucleotide sequence ID" value="XM_017168842.3"/>
</dbReference>
<dbReference type="PANTHER" id="PTHR46481">
    <property type="entry name" value="ZINC FINGER BED DOMAIN-CONTAINING PROTEIN 4"/>
    <property type="match status" value="1"/>
</dbReference>
<comment type="subcellular location">
    <subcellularLocation>
        <location evidence="1">Nucleus</location>
    </subcellularLocation>
</comment>
<proteinExistence type="predicted"/>
<dbReference type="SUPFAM" id="SSF53098">
    <property type="entry name" value="Ribonuclease H-like"/>
    <property type="match status" value="1"/>
</dbReference>
<dbReference type="Proteomes" id="UP001652661">
    <property type="component" value="Chromosome X"/>
</dbReference>
<dbReference type="GO" id="GO:0003677">
    <property type="term" value="F:DNA binding"/>
    <property type="evidence" value="ECO:0007669"/>
    <property type="project" value="UniProtKB-KW"/>
</dbReference>
<dbReference type="InterPro" id="IPR036236">
    <property type="entry name" value="Znf_C2H2_sf"/>
</dbReference>
<evidence type="ECO:0000256" key="2">
    <source>
        <dbReference type="ARBA" id="ARBA00022723"/>
    </source>
</evidence>
<evidence type="ECO:0000259" key="10">
    <source>
        <dbReference type="PROSITE" id="PS50808"/>
    </source>
</evidence>
<evidence type="ECO:0000256" key="4">
    <source>
        <dbReference type="ARBA" id="ARBA00022833"/>
    </source>
</evidence>